<gene>
    <name evidence="1" type="ORF">INT47_010906</name>
</gene>
<dbReference type="EMBL" id="JAEPRD010000022">
    <property type="protein sequence ID" value="KAG2207922.1"/>
    <property type="molecule type" value="Genomic_DNA"/>
</dbReference>
<organism evidence="1 2">
    <name type="scientific">Mucor saturninus</name>
    <dbReference type="NCBI Taxonomy" id="64648"/>
    <lineage>
        <taxon>Eukaryota</taxon>
        <taxon>Fungi</taxon>
        <taxon>Fungi incertae sedis</taxon>
        <taxon>Mucoromycota</taxon>
        <taxon>Mucoromycotina</taxon>
        <taxon>Mucoromycetes</taxon>
        <taxon>Mucorales</taxon>
        <taxon>Mucorineae</taxon>
        <taxon>Mucoraceae</taxon>
        <taxon>Mucor</taxon>
    </lineage>
</organism>
<proteinExistence type="predicted"/>
<evidence type="ECO:0000313" key="2">
    <source>
        <dbReference type="Proteomes" id="UP000603453"/>
    </source>
</evidence>
<comment type="caution">
    <text evidence="1">The sequence shown here is derived from an EMBL/GenBank/DDBJ whole genome shotgun (WGS) entry which is preliminary data.</text>
</comment>
<dbReference type="Proteomes" id="UP000603453">
    <property type="component" value="Unassembled WGS sequence"/>
</dbReference>
<reference evidence="1" key="1">
    <citation type="submission" date="2020-12" db="EMBL/GenBank/DDBJ databases">
        <title>Metabolic potential, ecology and presence of endohyphal bacteria is reflected in genomic diversity of Mucoromycotina.</title>
        <authorList>
            <person name="Muszewska A."/>
            <person name="Okrasinska A."/>
            <person name="Steczkiewicz K."/>
            <person name="Drgas O."/>
            <person name="Orlowska M."/>
            <person name="Perlinska-Lenart U."/>
            <person name="Aleksandrzak-Piekarczyk T."/>
            <person name="Szatraj K."/>
            <person name="Zielenkiewicz U."/>
            <person name="Pilsyk S."/>
            <person name="Malc E."/>
            <person name="Mieczkowski P."/>
            <person name="Kruszewska J.S."/>
            <person name="Biernat P."/>
            <person name="Pawlowska J."/>
        </authorList>
    </citation>
    <scope>NUCLEOTIDE SEQUENCE</scope>
    <source>
        <strain evidence="1">WA0000017839</strain>
    </source>
</reference>
<accession>A0A8H7V721</accession>
<dbReference type="AlphaFoldDB" id="A0A8H7V721"/>
<protein>
    <submittedName>
        <fullName evidence="1">Uncharacterized protein</fullName>
    </submittedName>
</protein>
<dbReference type="Gene3D" id="3.80.10.10">
    <property type="entry name" value="Ribonuclease Inhibitor"/>
    <property type="match status" value="1"/>
</dbReference>
<dbReference type="SUPFAM" id="SSF52047">
    <property type="entry name" value="RNI-like"/>
    <property type="match status" value="1"/>
</dbReference>
<dbReference type="InterPro" id="IPR032675">
    <property type="entry name" value="LRR_dom_sf"/>
</dbReference>
<sequence length="311" mass="35433">MSTVPTLYSICFDYIKTHSEDLTCLDGVPFKPVVENIVKYLFTSDAPLNSSVLSVIPQSHSKALRASNSVWTQVVFEKLRFSIQPMLKAMSHDFPKFITHLKMGATDLCDDDVFLLSGFTNLMVLDLKGNQNITDRTVSYITTMALNISGGRGLPYLEKLYFDHVKGITDKSLKFFGKMLYLSFLSLTGTHITPHVAKAYLKAQGYQMLDSHIKSHFNENSTKNYKLYSFIERKSFEHQIHPKRNRYMPAEETANLSLLEFSKNITHATLRSKTHAPVKPKPKAAKRQKLNANDFLAMMESELSRDDDEQM</sequence>
<name>A0A8H7V721_9FUNG</name>
<evidence type="ECO:0000313" key="1">
    <source>
        <dbReference type="EMBL" id="KAG2207922.1"/>
    </source>
</evidence>
<keyword evidence="2" id="KW-1185">Reference proteome</keyword>
<dbReference type="OrthoDB" id="550575at2759"/>